<dbReference type="InterPro" id="IPR028082">
    <property type="entry name" value="Peripla_BP_I"/>
</dbReference>
<comment type="caution">
    <text evidence="4">The sequence shown here is derived from an EMBL/GenBank/DDBJ whole genome shotgun (WGS) entry which is preliminary data.</text>
</comment>
<evidence type="ECO:0000313" key="4">
    <source>
        <dbReference type="EMBL" id="MDR6538183.1"/>
    </source>
</evidence>
<name>A0ABU1NII9_9BURK</name>
<reference evidence="4 5" key="1">
    <citation type="submission" date="2023-07" db="EMBL/GenBank/DDBJ databases">
        <title>Sorghum-associated microbial communities from plants grown in Nebraska, USA.</title>
        <authorList>
            <person name="Schachtman D."/>
        </authorList>
    </citation>
    <scope>NUCLEOTIDE SEQUENCE [LARGE SCALE GENOMIC DNA]</scope>
    <source>
        <strain evidence="4 5">DS1781</strain>
    </source>
</reference>
<dbReference type="SUPFAM" id="SSF53822">
    <property type="entry name" value="Periplasmic binding protein-like I"/>
    <property type="match status" value="1"/>
</dbReference>
<dbReference type="Gene3D" id="3.40.50.2300">
    <property type="match status" value="2"/>
</dbReference>
<dbReference type="CDD" id="cd06342">
    <property type="entry name" value="PBP1_ABC_LIVBP-like"/>
    <property type="match status" value="1"/>
</dbReference>
<evidence type="ECO:0000256" key="2">
    <source>
        <dbReference type="ARBA" id="ARBA00022729"/>
    </source>
</evidence>
<keyword evidence="5" id="KW-1185">Reference proteome</keyword>
<accession>A0ABU1NII9</accession>
<feature type="domain" description="Leucine-binding protein" evidence="3">
    <location>
        <begin position="25"/>
        <end position="353"/>
    </location>
</feature>
<sequence>MKFVAAGISAFALVGLIACSKVPDTVKIGVAQPLSGPLAALGKDMLQGVELAVKEINTSGVQVDGKTVHFQVVAVDDQSSPRVGEQVARHLVDEGVVAVIGHLNSGVSIQAAPIYAASNIPQLAISTQPKYTQLGLPTTLRLVASDTIQGRAMGAFAATTLSDSAGACAVVDDSSSYGKALADLAEKSLNAHGRTVAARRSFDDKTTEFGSLVKELKTRSVETIVTTLADFQVVALVKQLADAGLNNIKIVGGDTLKTNKLLAQKLPLEVFATSPVLEPTEFYRGAKFVEAYSTAYGHAPVYGSHYAYDAMYLLSNAVQRARSVDGKMLTAKLRELDFMAPVTNVMKFGPDGEQIYGSVGVYRPRGGRWEPLMSSDRW</sequence>
<dbReference type="EMBL" id="JAVDRF010000009">
    <property type="protein sequence ID" value="MDR6538183.1"/>
    <property type="molecule type" value="Genomic_DNA"/>
</dbReference>
<dbReference type="Proteomes" id="UP001184230">
    <property type="component" value="Unassembled WGS sequence"/>
</dbReference>
<dbReference type="Pfam" id="PF13458">
    <property type="entry name" value="Peripla_BP_6"/>
    <property type="match status" value="1"/>
</dbReference>
<comment type="similarity">
    <text evidence="1">Belongs to the leucine-binding protein family.</text>
</comment>
<keyword evidence="2" id="KW-0732">Signal</keyword>
<dbReference type="PANTHER" id="PTHR47151">
    <property type="entry name" value="LEU/ILE/VAL-BINDING ABC TRANSPORTER SUBUNIT"/>
    <property type="match status" value="1"/>
</dbReference>
<gene>
    <name evidence="4" type="ORF">J2739_003970</name>
</gene>
<evidence type="ECO:0000259" key="3">
    <source>
        <dbReference type="Pfam" id="PF13458"/>
    </source>
</evidence>
<evidence type="ECO:0000313" key="5">
    <source>
        <dbReference type="Proteomes" id="UP001184230"/>
    </source>
</evidence>
<evidence type="ECO:0000256" key="1">
    <source>
        <dbReference type="ARBA" id="ARBA00010062"/>
    </source>
</evidence>
<dbReference type="InterPro" id="IPR028081">
    <property type="entry name" value="Leu-bd"/>
</dbReference>
<dbReference type="RefSeq" id="WP_309904740.1">
    <property type="nucleotide sequence ID" value="NZ_JAVDRF010000009.1"/>
</dbReference>
<protein>
    <submittedName>
        <fullName evidence="4">Branched-chain amino acid transport system substrate-binding protein</fullName>
    </submittedName>
</protein>
<proteinExistence type="inferred from homology"/>
<dbReference type="PANTHER" id="PTHR47151:SF2">
    <property type="entry name" value="AMINO ACID BINDING PROTEIN"/>
    <property type="match status" value="1"/>
</dbReference>
<organism evidence="4 5">
    <name type="scientific">Variovorax soli</name>
    <dbReference type="NCBI Taxonomy" id="376815"/>
    <lineage>
        <taxon>Bacteria</taxon>
        <taxon>Pseudomonadati</taxon>
        <taxon>Pseudomonadota</taxon>
        <taxon>Betaproteobacteria</taxon>
        <taxon>Burkholderiales</taxon>
        <taxon>Comamonadaceae</taxon>
        <taxon>Variovorax</taxon>
    </lineage>
</organism>
<dbReference type="PROSITE" id="PS51257">
    <property type="entry name" value="PROKAR_LIPOPROTEIN"/>
    <property type="match status" value="1"/>
</dbReference>